<feature type="domain" description="HTH merR-type" evidence="2">
    <location>
        <begin position="6"/>
        <end position="74"/>
    </location>
</feature>
<proteinExistence type="predicted"/>
<dbReference type="Proteomes" id="UP001374803">
    <property type="component" value="Chromosome"/>
</dbReference>
<dbReference type="CDD" id="cd00592">
    <property type="entry name" value="HTH_MerR-like"/>
    <property type="match status" value="1"/>
</dbReference>
<dbReference type="PANTHER" id="PTHR30204:SF93">
    <property type="entry name" value="HTH MERR-TYPE DOMAIN-CONTAINING PROTEIN"/>
    <property type="match status" value="1"/>
</dbReference>
<keyword evidence="1" id="KW-0238">DNA-binding</keyword>
<reference evidence="3" key="1">
    <citation type="submission" date="2021-12" db="EMBL/GenBank/DDBJ databases">
        <title>Discovery of the Pendulisporaceae a myxobacterial family with distinct sporulation behavior and unique specialized metabolism.</title>
        <authorList>
            <person name="Garcia R."/>
            <person name="Popoff A."/>
            <person name="Bader C.D."/>
            <person name="Loehr J."/>
            <person name="Walesch S."/>
            <person name="Walt C."/>
            <person name="Boldt J."/>
            <person name="Bunk B."/>
            <person name="Haeckl F.J.F.P.J."/>
            <person name="Gunesch A.P."/>
            <person name="Birkelbach J."/>
            <person name="Nuebel U."/>
            <person name="Pietschmann T."/>
            <person name="Bach T."/>
            <person name="Mueller R."/>
        </authorList>
    </citation>
    <scope>NUCLEOTIDE SEQUENCE</scope>
    <source>
        <strain evidence="3">MSr11367</strain>
    </source>
</reference>
<dbReference type="SMART" id="SM00422">
    <property type="entry name" value="HTH_MERR"/>
    <property type="match status" value="1"/>
</dbReference>
<evidence type="ECO:0000313" key="4">
    <source>
        <dbReference type="Proteomes" id="UP001374803"/>
    </source>
</evidence>
<gene>
    <name evidence="3" type="ORF">LVJ94_49485</name>
</gene>
<dbReference type="PROSITE" id="PS50937">
    <property type="entry name" value="HTH_MERR_2"/>
    <property type="match status" value="1"/>
</dbReference>
<dbReference type="InterPro" id="IPR009061">
    <property type="entry name" value="DNA-bd_dom_put_sf"/>
</dbReference>
<keyword evidence="4" id="KW-1185">Reference proteome</keyword>
<evidence type="ECO:0000259" key="2">
    <source>
        <dbReference type="PROSITE" id="PS50937"/>
    </source>
</evidence>
<dbReference type="Gene3D" id="1.10.1660.10">
    <property type="match status" value="1"/>
</dbReference>
<organism evidence="3 4">
    <name type="scientific">Pendulispora rubella</name>
    <dbReference type="NCBI Taxonomy" id="2741070"/>
    <lineage>
        <taxon>Bacteria</taxon>
        <taxon>Pseudomonadati</taxon>
        <taxon>Myxococcota</taxon>
        <taxon>Myxococcia</taxon>
        <taxon>Myxococcales</taxon>
        <taxon>Sorangiineae</taxon>
        <taxon>Pendulisporaceae</taxon>
        <taxon>Pendulispora</taxon>
    </lineage>
</organism>
<dbReference type="Pfam" id="PF13411">
    <property type="entry name" value="MerR_1"/>
    <property type="match status" value="1"/>
</dbReference>
<dbReference type="SUPFAM" id="SSF46955">
    <property type="entry name" value="Putative DNA-binding domain"/>
    <property type="match status" value="1"/>
</dbReference>
<dbReference type="PANTHER" id="PTHR30204">
    <property type="entry name" value="REDOX-CYCLING DRUG-SENSING TRANSCRIPTIONAL ACTIVATOR SOXR"/>
    <property type="match status" value="1"/>
</dbReference>
<sequence>MEDREGLTLQQLSDESSLTPRTIRYYIQQGLLAPPSPAGPHTRYEQGHLDRLRLIRQLQQQHLPLANIRSQLAAMSDDEVRTALAAPSPAPPARDEGAALEYVQALLGRERERAPESAEGRGFPRARAQWERLILADDVELHLRRPLSREMNRKVQLLLDEAKRIFE</sequence>
<accession>A0ABZ2L1S9</accession>
<evidence type="ECO:0000313" key="3">
    <source>
        <dbReference type="EMBL" id="WXB04913.1"/>
    </source>
</evidence>
<dbReference type="InterPro" id="IPR000551">
    <property type="entry name" value="MerR-type_HTH_dom"/>
</dbReference>
<protein>
    <submittedName>
        <fullName evidence="3">MerR family transcriptional regulator</fullName>
    </submittedName>
</protein>
<evidence type="ECO:0000256" key="1">
    <source>
        <dbReference type="ARBA" id="ARBA00023125"/>
    </source>
</evidence>
<dbReference type="RefSeq" id="WP_394834556.1">
    <property type="nucleotide sequence ID" value="NZ_CP089929.1"/>
</dbReference>
<dbReference type="InterPro" id="IPR047057">
    <property type="entry name" value="MerR_fam"/>
</dbReference>
<dbReference type="EMBL" id="CP089983">
    <property type="protein sequence ID" value="WXB04913.1"/>
    <property type="molecule type" value="Genomic_DNA"/>
</dbReference>
<name>A0ABZ2L1S9_9BACT</name>